<feature type="compositionally biased region" description="Polar residues" evidence="1">
    <location>
        <begin position="75"/>
        <end position="86"/>
    </location>
</feature>
<feature type="non-terminal residue" evidence="2">
    <location>
        <position position="1"/>
    </location>
</feature>
<feature type="compositionally biased region" description="Basic residues" evidence="1">
    <location>
        <begin position="753"/>
        <end position="767"/>
    </location>
</feature>
<evidence type="ECO:0000256" key="1">
    <source>
        <dbReference type="SAM" id="MobiDB-lite"/>
    </source>
</evidence>
<feature type="compositionally biased region" description="Polar residues" evidence="1">
    <location>
        <begin position="133"/>
        <end position="153"/>
    </location>
</feature>
<feature type="compositionally biased region" description="Basic and acidic residues" evidence="1">
    <location>
        <begin position="184"/>
        <end position="196"/>
    </location>
</feature>
<reference evidence="2" key="1">
    <citation type="submission" date="2019-05" db="EMBL/GenBank/DDBJ databases">
        <title>Annotation for the trematode Fasciolopsis buski.</title>
        <authorList>
            <person name="Choi Y.-J."/>
        </authorList>
    </citation>
    <scope>NUCLEOTIDE SEQUENCE</scope>
    <source>
        <strain evidence="2">HT</strain>
        <tissue evidence="2">Whole worm</tissue>
    </source>
</reference>
<accession>A0A8E0S0L6</accession>
<feature type="region of interest" description="Disordered" evidence="1">
    <location>
        <begin position="491"/>
        <end position="512"/>
    </location>
</feature>
<feature type="compositionally biased region" description="Polar residues" evidence="1">
    <location>
        <begin position="423"/>
        <end position="446"/>
    </location>
</feature>
<evidence type="ECO:0000313" key="3">
    <source>
        <dbReference type="Proteomes" id="UP000728185"/>
    </source>
</evidence>
<dbReference type="EMBL" id="LUCM01003154">
    <property type="protein sequence ID" value="KAA0196247.1"/>
    <property type="molecule type" value="Genomic_DNA"/>
</dbReference>
<feature type="compositionally biased region" description="Low complexity" evidence="1">
    <location>
        <begin position="500"/>
        <end position="512"/>
    </location>
</feature>
<organism evidence="2 3">
    <name type="scientific">Fasciolopsis buskii</name>
    <dbReference type="NCBI Taxonomy" id="27845"/>
    <lineage>
        <taxon>Eukaryota</taxon>
        <taxon>Metazoa</taxon>
        <taxon>Spiralia</taxon>
        <taxon>Lophotrochozoa</taxon>
        <taxon>Platyhelminthes</taxon>
        <taxon>Trematoda</taxon>
        <taxon>Digenea</taxon>
        <taxon>Plagiorchiida</taxon>
        <taxon>Echinostomata</taxon>
        <taxon>Echinostomatoidea</taxon>
        <taxon>Fasciolidae</taxon>
        <taxon>Fasciolopsis</taxon>
    </lineage>
</organism>
<feature type="region of interest" description="Disordered" evidence="1">
    <location>
        <begin position="72"/>
        <end position="91"/>
    </location>
</feature>
<feature type="compositionally biased region" description="Polar residues" evidence="1">
    <location>
        <begin position="317"/>
        <end position="350"/>
    </location>
</feature>
<feature type="compositionally biased region" description="Basic residues" evidence="1">
    <location>
        <begin position="174"/>
        <end position="183"/>
    </location>
</feature>
<keyword evidence="3" id="KW-1185">Reference proteome</keyword>
<feature type="region of interest" description="Disordered" evidence="1">
    <location>
        <begin position="739"/>
        <end position="767"/>
    </location>
</feature>
<feature type="compositionally biased region" description="Polar residues" evidence="1">
    <location>
        <begin position="398"/>
        <end position="412"/>
    </location>
</feature>
<feature type="region of interest" description="Disordered" evidence="1">
    <location>
        <begin position="365"/>
        <end position="466"/>
    </location>
</feature>
<dbReference type="AlphaFoldDB" id="A0A8E0S0L6"/>
<proteinExistence type="predicted"/>
<evidence type="ECO:0000313" key="2">
    <source>
        <dbReference type="EMBL" id="KAA0196247.1"/>
    </source>
</evidence>
<sequence>GSLNHPSSDEFLLFSSATSPTSKSETLSVTESSCPSRVELRQCLPRALFADSAVVAVTKTLNQGKANRIGDVGAVTSTGPSHSTVGKCTDTHSHEPPLVLITCPRPRRKCHTPTKNLSGGESCKQASRHPKRSLNTSVPQSQPTASCTTTQPSHSDVAEYFSRAGESDLFKNSANRRNRHRRSVHETPDPEKSYPRWERAKLAAAEKTKGKAVIVEESPVKPLFCLGSPIRRLRRANSIRDNACDPRSQGLGIELTPNKSNLRGLGRDNSNLCLSQACPSTITGLMSGNCLSRTMSRAEQWRRRQLDEELSLSQFGLESTMSSNLESSCPTKPNGKTSPTQCSDFPTTASDSHRRSSNLFANMISPEHPAFQSPPKIPMTKSRNCAESTDTKSRTKHSSPTLERSSITSGKTPNRLGPIDQFVHTSSITMEQRLNKSVQRSRSTAPRSKLARAQLPASSPIETSRDIPVSPQIFDEEAMFLAREEFLNVTNTTSSGDMNTPTTSSGRGRYSTTNEEDFVYPQIGCSPMRKRRRLETVVSPDLIPPSSATYTHAVTGNPSNVARSDQLDFNLGRFTRLTRSRWGPVESPNKLVNGQKSPPQMIDSARSVRSPLVPLHIFNCSGQVGANGVAQYSDPLDHTTQSSQSTSAMIALRNRLFGNRDSDDSKLSNSSGLPFPSGNRGISFNCLSSFPENEPNSAVDENSRHLWDDTTLDLPISPGLRKLRHSLVERRDEPLRTSHLDLDISSQSGNRNVNRKSCPRPRRSLFR</sequence>
<feature type="region of interest" description="Disordered" evidence="1">
    <location>
        <begin position="317"/>
        <end position="353"/>
    </location>
</feature>
<name>A0A8E0S0L6_9TREM</name>
<dbReference type="Proteomes" id="UP000728185">
    <property type="component" value="Unassembled WGS sequence"/>
</dbReference>
<gene>
    <name evidence="2" type="ORF">FBUS_05823</name>
</gene>
<dbReference type="OrthoDB" id="6249499at2759"/>
<feature type="region of interest" description="Disordered" evidence="1">
    <location>
        <begin position="168"/>
        <end position="196"/>
    </location>
</feature>
<comment type="caution">
    <text evidence="2">The sequence shown here is derived from an EMBL/GenBank/DDBJ whole genome shotgun (WGS) entry which is preliminary data.</text>
</comment>
<feature type="region of interest" description="Disordered" evidence="1">
    <location>
        <begin position="105"/>
        <end position="153"/>
    </location>
</feature>
<protein>
    <submittedName>
        <fullName evidence="2">Uncharacterized protein</fullName>
    </submittedName>
</protein>